<proteinExistence type="predicted"/>
<dbReference type="EMBL" id="CAMXCT030006617">
    <property type="protein sequence ID" value="CAL4804346.1"/>
    <property type="molecule type" value="Genomic_DNA"/>
</dbReference>
<reference evidence="1" key="1">
    <citation type="submission" date="2022-10" db="EMBL/GenBank/DDBJ databases">
        <authorList>
            <person name="Chen Y."/>
            <person name="Dougan E. K."/>
            <person name="Chan C."/>
            <person name="Rhodes N."/>
            <person name="Thang M."/>
        </authorList>
    </citation>
    <scope>NUCLEOTIDE SEQUENCE</scope>
</reference>
<evidence type="ECO:0000313" key="2">
    <source>
        <dbReference type="EMBL" id="CAL4804346.1"/>
    </source>
</evidence>
<evidence type="ECO:0000313" key="1">
    <source>
        <dbReference type="EMBL" id="CAI4017034.1"/>
    </source>
</evidence>
<dbReference type="EMBL" id="CAMXCT020006617">
    <property type="protein sequence ID" value="CAL1170409.1"/>
    <property type="molecule type" value="Genomic_DNA"/>
</dbReference>
<comment type="caution">
    <text evidence="1">The sequence shown here is derived from an EMBL/GenBank/DDBJ whole genome shotgun (WGS) entry which is preliminary data.</text>
</comment>
<protein>
    <submittedName>
        <fullName evidence="1">Uncharacterized protein</fullName>
    </submittedName>
</protein>
<sequence length="351" mass="39048">MESTTLAQQVQQPDADVAGRIALGSLPRGAKLRPLVAEFGHFVAVVLPPQNPETIETFISSLPKGSKITARQLRKRGEVRVVEEECKFLSGVEHLDHDDMVELCWVGVPSTPEDFVNRAYKAGHPRGLDVHVDEAMRDVTRANLLDPPFVLAKKRALYLKRWTARAKELAGAEEQLRAQMPDHVRGVVGQKRSLQFLQQRVLTGRPLKIQQSMHNTWMVFTDGACDPEARSGSVGGVIYDPQGNCLKYFGESVPQRVMDALLATSQNPIHELEVMPILLAAELWGKTYEGSQVVYYIDNESARMAHIRGDGETLRAAQMIQAFVDIESTCQHRVWFGRVPSYSNPAMGPAV</sequence>
<dbReference type="AlphaFoldDB" id="A0A9P1DVE2"/>
<gene>
    <name evidence="1" type="ORF">C1SCF055_LOCUS41712</name>
</gene>
<dbReference type="Proteomes" id="UP001152797">
    <property type="component" value="Unassembled WGS sequence"/>
</dbReference>
<name>A0A9P1DVE2_9DINO</name>
<evidence type="ECO:0000313" key="3">
    <source>
        <dbReference type="Proteomes" id="UP001152797"/>
    </source>
</evidence>
<reference evidence="2 3" key="2">
    <citation type="submission" date="2024-05" db="EMBL/GenBank/DDBJ databases">
        <authorList>
            <person name="Chen Y."/>
            <person name="Shah S."/>
            <person name="Dougan E. K."/>
            <person name="Thang M."/>
            <person name="Chan C."/>
        </authorList>
    </citation>
    <scope>NUCLEOTIDE SEQUENCE [LARGE SCALE GENOMIC DNA]</scope>
</reference>
<dbReference type="EMBL" id="CAMXCT010006617">
    <property type="protein sequence ID" value="CAI4017034.1"/>
    <property type="molecule type" value="Genomic_DNA"/>
</dbReference>
<dbReference type="OrthoDB" id="10594548at2759"/>
<accession>A0A9P1DVE2</accession>
<organism evidence="1">
    <name type="scientific">Cladocopium goreaui</name>
    <dbReference type="NCBI Taxonomy" id="2562237"/>
    <lineage>
        <taxon>Eukaryota</taxon>
        <taxon>Sar</taxon>
        <taxon>Alveolata</taxon>
        <taxon>Dinophyceae</taxon>
        <taxon>Suessiales</taxon>
        <taxon>Symbiodiniaceae</taxon>
        <taxon>Cladocopium</taxon>
    </lineage>
</organism>
<keyword evidence="3" id="KW-1185">Reference proteome</keyword>